<protein>
    <submittedName>
        <fullName evidence="1">Uncharacterized protein</fullName>
    </submittedName>
</protein>
<dbReference type="Proteomes" id="UP000824120">
    <property type="component" value="Chromosome 2"/>
</dbReference>
<dbReference type="EMBL" id="JACXVP010000002">
    <property type="protein sequence ID" value="KAG5626308.1"/>
    <property type="molecule type" value="Genomic_DNA"/>
</dbReference>
<comment type="caution">
    <text evidence="1">The sequence shown here is derived from an EMBL/GenBank/DDBJ whole genome shotgun (WGS) entry which is preliminary data.</text>
</comment>
<reference evidence="1 2" key="1">
    <citation type="submission" date="2020-09" db="EMBL/GenBank/DDBJ databases">
        <title>De no assembly of potato wild relative species, Solanum commersonii.</title>
        <authorList>
            <person name="Cho K."/>
        </authorList>
    </citation>
    <scope>NUCLEOTIDE SEQUENCE [LARGE SCALE GENOMIC DNA]</scope>
    <source>
        <strain evidence="1">LZ3.2</strain>
        <tissue evidence="1">Leaf</tissue>
    </source>
</reference>
<evidence type="ECO:0000313" key="2">
    <source>
        <dbReference type="Proteomes" id="UP000824120"/>
    </source>
</evidence>
<organism evidence="1 2">
    <name type="scientific">Solanum commersonii</name>
    <name type="common">Commerson's wild potato</name>
    <name type="synonym">Commerson's nightshade</name>
    <dbReference type="NCBI Taxonomy" id="4109"/>
    <lineage>
        <taxon>Eukaryota</taxon>
        <taxon>Viridiplantae</taxon>
        <taxon>Streptophyta</taxon>
        <taxon>Embryophyta</taxon>
        <taxon>Tracheophyta</taxon>
        <taxon>Spermatophyta</taxon>
        <taxon>Magnoliopsida</taxon>
        <taxon>eudicotyledons</taxon>
        <taxon>Gunneridae</taxon>
        <taxon>Pentapetalae</taxon>
        <taxon>asterids</taxon>
        <taxon>lamiids</taxon>
        <taxon>Solanales</taxon>
        <taxon>Solanaceae</taxon>
        <taxon>Solanoideae</taxon>
        <taxon>Solaneae</taxon>
        <taxon>Solanum</taxon>
    </lineage>
</organism>
<evidence type="ECO:0000313" key="1">
    <source>
        <dbReference type="EMBL" id="KAG5626308.1"/>
    </source>
</evidence>
<accession>A0A9J6APM0</accession>
<sequence>MSLASCFRGFGLMRMKFELLRGFLEYTTQRGLNTSSQQHHYDTTAFYKQIKSKFQLDFNKNQIVEVNALTPKKSSTQRFISILVDPDSTLEYLTFLKKTEALATHSGGSKIYNVRL</sequence>
<dbReference type="AlphaFoldDB" id="A0A9J6APM0"/>
<gene>
    <name evidence="1" type="ORF">H5410_011526</name>
</gene>
<name>A0A9J6APM0_SOLCO</name>
<proteinExistence type="predicted"/>
<dbReference type="OrthoDB" id="669440at2759"/>
<keyword evidence="2" id="KW-1185">Reference proteome</keyword>